<evidence type="ECO:0000313" key="2">
    <source>
        <dbReference type="EMBL" id="KAL3773680.1"/>
    </source>
</evidence>
<proteinExistence type="predicted"/>
<evidence type="ECO:0000313" key="3">
    <source>
        <dbReference type="Proteomes" id="UP001530400"/>
    </source>
</evidence>
<dbReference type="EMBL" id="JALLPJ020001224">
    <property type="protein sequence ID" value="KAL3773680.1"/>
    <property type="molecule type" value="Genomic_DNA"/>
</dbReference>
<sequence>MLINMIRLIMMCYISHVSGFQSPQPPTAISPYRPSPLKGNIYDDWAQDLLSTTQSPYTYDELQLAYCDEEAIEQCLEEFMESDYGKTMFGRHDLPASVGITGSIELVSVEGPECELALTGKFWHKRETVLGKAAMYLNARLPELTSINVASPEDLEDFQNVVDEFTGEVIYTEDKRSPDFNGDRETMEYQGLNPDVRGPFVFGTGGPMIRPA</sequence>
<organism evidence="2 3">
    <name type="scientific">Cyclotella atomus</name>
    <dbReference type="NCBI Taxonomy" id="382360"/>
    <lineage>
        <taxon>Eukaryota</taxon>
        <taxon>Sar</taxon>
        <taxon>Stramenopiles</taxon>
        <taxon>Ochrophyta</taxon>
        <taxon>Bacillariophyta</taxon>
        <taxon>Coscinodiscophyceae</taxon>
        <taxon>Thalassiosirophycidae</taxon>
        <taxon>Stephanodiscales</taxon>
        <taxon>Stephanodiscaceae</taxon>
        <taxon>Cyclotella</taxon>
    </lineage>
</organism>
<feature type="signal peptide" evidence="1">
    <location>
        <begin position="1"/>
        <end position="19"/>
    </location>
</feature>
<keyword evidence="1" id="KW-0732">Signal</keyword>
<dbReference type="PANTHER" id="PTHR36018">
    <property type="entry name" value="OS09G0481800 PROTEIN"/>
    <property type="match status" value="1"/>
</dbReference>
<name>A0ABD3NCD0_9STRA</name>
<comment type="caution">
    <text evidence="2">The sequence shown here is derived from an EMBL/GenBank/DDBJ whole genome shotgun (WGS) entry which is preliminary data.</text>
</comment>
<dbReference type="PANTHER" id="PTHR36018:SF1">
    <property type="entry name" value="OS09G0481800 PROTEIN"/>
    <property type="match status" value="1"/>
</dbReference>
<dbReference type="Proteomes" id="UP001530400">
    <property type="component" value="Unassembled WGS sequence"/>
</dbReference>
<accession>A0ABD3NCD0</accession>
<keyword evidence="3" id="KW-1185">Reference proteome</keyword>
<dbReference type="AlphaFoldDB" id="A0ABD3NCD0"/>
<reference evidence="2 3" key="1">
    <citation type="submission" date="2024-10" db="EMBL/GenBank/DDBJ databases">
        <title>Updated reference genomes for cyclostephanoid diatoms.</title>
        <authorList>
            <person name="Roberts W.R."/>
            <person name="Alverson A.J."/>
        </authorList>
    </citation>
    <scope>NUCLEOTIDE SEQUENCE [LARGE SCALE GENOMIC DNA]</scope>
    <source>
        <strain evidence="2 3">AJA010-31</strain>
    </source>
</reference>
<protein>
    <submittedName>
        <fullName evidence="2">Uncharacterized protein</fullName>
    </submittedName>
</protein>
<evidence type="ECO:0000256" key="1">
    <source>
        <dbReference type="SAM" id="SignalP"/>
    </source>
</evidence>
<feature type="chain" id="PRO_5044766060" evidence="1">
    <location>
        <begin position="20"/>
        <end position="212"/>
    </location>
</feature>
<gene>
    <name evidence="2" type="ORF">ACHAWO_010119</name>
</gene>